<accession>A0ABR4K4W4</accession>
<feature type="domain" description="N-acetyltransferase" evidence="1">
    <location>
        <begin position="84"/>
        <end position="226"/>
    </location>
</feature>
<comment type="caution">
    <text evidence="2">The sequence shown here is derived from an EMBL/GenBank/DDBJ whole genome shotgun (WGS) entry which is preliminary data.</text>
</comment>
<organism evidence="2 3">
    <name type="scientific">Aspergillus pseudodeflectus</name>
    <dbReference type="NCBI Taxonomy" id="176178"/>
    <lineage>
        <taxon>Eukaryota</taxon>
        <taxon>Fungi</taxon>
        <taxon>Dikarya</taxon>
        <taxon>Ascomycota</taxon>
        <taxon>Pezizomycotina</taxon>
        <taxon>Eurotiomycetes</taxon>
        <taxon>Eurotiomycetidae</taxon>
        <taxon>Eurotiales</taxon>
        <taxon>Aspergillaceae</taxon>
        <taxon>Aspergillus</taxon>
        <taxon>Aspergillus subgen. Nidulantes</taxon>
    </lineage>
</organism>
<dbReference type="GeneID" id="98151107"/>
<name>A0ABR4K4W4_9EURO</name>
<dbReference type="SUPFAM" id="SSF55729">
    <property type="entry name" value="Acyl-CoA N-acyltransferases (Nat)"/>
    <property type="match status" value="1"/>
</dbReference>
<dbReference type="Proteomes" id="UP001610444">
    <property type="component" value="Unassembled WGS sequence"/>
</dbReference>
<dbReference type="RefSeq" id="XP_070897681.1">
    <property type="nucleotide sequence ID" value="XM_071035943.1"/>
</dbReference>
<dbReference type="PANTHER" id="PTHR42791:SF4">
    <property type="entry name" value="ACETYLTRANSFERASE, GNAT FAMILY FAMILY (AFU_ORTHOLOGUE AFUA_4G09540)-RELATED"/>
    <property type="match status" value="1"/>
</dbReference>
<sequence>MSTASPSSSYTLAPFSPSLIPQTAELLFTSKLGLTINRLLFKNWPNEAIQRRNYTAVLEGQPRSGSEAFSVLDEVSGEVLGHLSITRKRPLEKKKDKIEEEKAGEGNQEVPDFFNPEVLAAVQSAVGELSSGLEGVDHLEITYIIVAPAHRNHGIGRMLMEYVLDKAKSLNIPVALSSEPQVYAFFKKWGFQDTKHVDFDLAEWAPPHSGFGIFRLAGLIWYPWFERA</sequence>
<keyword evidence="3" id="KW-1185">Reference proteome</keyword>
<evidence type="ECO:0000313" key="3">
    <source>
        <dbReference type="Proteomes" id="UP001610444"/>
    </source>
</evidence>
<protein>
    <recommendedName>
        <fullName evidence="1">N-acetyltransferase domain-containing protein</fullName>
    </recommendedName>
</protein>
<reference evidence="2 3" key="1">
    <citation type="submission" date="2024-07" db="EMBL/GenBank/DDBJ databases">
        <title>Section-level genome sequencing and comparative genomics of Aspergillus sections Usti and Cavernicolus.</title>
        <authorList>
            <consortium name="Lawrence Berkeley National Laboratory"/>
            <person name="Nybo J.L."/>
            <person name="Vesth T.C."/>
            <person name="Theobald S."/>
            <person name="Frisvad J.C."/>
            <person name="Larsen T.O."/>
            <person name="Kjaerboelling I."/>
            <person name="Rothschild-Mancinelli K."/>
            <person name="Lyhne E.K."/>
            <person name="Kogle M.E."/>
            <person name="Barry K."/>
            <person name="Clum A."/>
            <person name="Na H."/>
            <person name="Ledsgaard L."/>
            <person name="Lin J."/>
            <person name="Lipzen A."/>
            <person name="Kuo A."/>
            <person name="Riley R."/>
            <person name="Mondo S."/>
            <person name="LaButti K."/>
            <person name="Haridas S."/>
            <person name="Pangalinan J."/>
            <person name="Salamov A.A."/>
            <person name="Simmons B.A."/>
            <person name="Magnuson J.K."/>
            <person name="Chen J."/>
            <person name="Drula E."/>
            <person name="Henrissat B."/>
            <person name="Wiebenga A."/>
            <person name="Lubbers R.J."/>
            <person name="Gomes A.C."/>
            <person name="Macurrencykelacurrency M.R."/>
            <person name="Stajich J."/>
            <person name="Grigoriev I.V."/>
            <person name="Mortensen U.H."/>
            <person name="De vries R.P."/>
            <person name="Baker S.E."/>
            <person name="Andersen M.R."/>
        </authorList>
    </citation>
    <scope>NUCLEOTIDE SEQUENCE [LARGE SCALE GENOMIC DNA]</scope>
    <source>
        <strain evidence="2 3">CBS 756.74</strain>
    </source>
</reference>
<evidence type="ECO:0000259" key="1">
    <source>
        <dbReference type="PROSITE" id="PS51186"/>
    </source>
</evidence>
<evidence type="ECO:0000313" key="2">
    <source>
        <dbReference type="EMBL" id="KAL2847358.1"/>
    </source>
</evidence>
<dbReference type="PROSITE" id="PS51186">
    <property type="entry name" value="GNAT"/>
    <property type="match status" value="1"/>
</dbReference>
<dbReference type="Pfam" id="PF00583">
    <property type="entry name" value="Acetyltransf_1"/>
    <property type="match status" value="1"/>
</dbReference>
<gene>
    <name evidence="2" type="ORF">BJX68DRAFT_113198</name>
</gene>
<dbReference type="CDD" id="cd04301">
    <property type="entry name" value="NAT_SF"/>
    <property type="match status" value="1"/>
</dbReference>
<dbReference type="EMBL" id="JBFXLR010000029">
    <property type="protein sequence ID" value="KAL2847358.1"/>
    <property type="molecule type" value="Genomic_DNA"/>
</dbReference>
<proteinExistence type="predicted"/>
<dbReference type="Gene3D" id="3.40.630.30">
    <property type="match status" value="1"/>
</dbReference>
<dbReference type="InterPro" id="IPR016181">
    <property type="entry name" value="Acyl_CoA_acyltransferase"/>
</dbReference>
<dbReference type="InterPro" id="IPR052523">
    <property type="entry name" value="Trichothecene_AcTrans"/>
</dbReference>
<dbReference type="PANTHER" id="PTHR42791">
    <property type="entry name" value="GNAT FAMILY ACETYLTRANSFERASE"/>
    <property type="match status" value="1"/>
</dbReference>
<dbReference type="InterPro" id="IPR000182">
    <property type="entry name" value="GNAT_dom"/>
</dbReference>